<evidence type="ECO:0000256" key="2">
    <source>
        <dbReference type="ARBA" id="ARBA00022475"/>
    </source>
</evidence>
<evidence type="ECO:0000256" key="3">
    <source>
        <dbReference type="ARBA" id="ARBA00022692"/>
    </source>
</evidence>
<comment type="subcellular location">
    <subcellularLocation>
        <location evidence="1">Cell membrane</location>
        <topology evidence="1">Multi-pass membrane protein</topology>
    </subcellularLocation>
</comment>
<keyword evidence="3 6" id="KW-0812">Transmembrane</keyword>
<keyword evidence="4 6" id="KW-1133">Transmembrane helix</keyword>
<dbReference type="RefSeq" id="WP_242282787.1">
    <property type="nucleotide sequence ID" value="NZ_JAKKSL010000001.1"/>
</dbReference>
<keyword evidence="8" id="KW-1185">Reference proteome</keyword>
<keyword evidence="2" id="KW-1003">Cell membrane</keyword>
<organism evidence="7 8">
    <name type="scientific">Colwellia maritima</name>
    <dbReference type="NCBI Taxonomy" id="2912588"/>
    <lineage>
        <taxon>Bacteria</taxon>
        <taxon>Pseudomonadati</taxon>
        <taxon>Pseudomonadota</taxon>
        <taxon>Gammaproteobacteria</taxon>
        <taxon>Alteromonadales</taxon>
        <taxon>Colwelliaceae</taxon>
        <taxon>Colwellia</taxon>
    </lineage>
</organism>
<dbReference type="InterPro" id="IPR050833">
    <property type="entry name" value="Poly_Biosynth_Transport"/>
</dbReference>
<dbReference type="PANTHER" id="PTHR30250:SF11">
    <property type="entry name" value="O-ANTIGEN TRANSPORTER-RELATED"/>
    <property type="match status" value="1"/>
</dbReference>
<feature type="transmembrane region" description="Helical" evidence="6">
    <location>
        <begin position="168"/>
        <end position="191"/>
    </location>
</feature>
<reference evidence="7" key="1">
    <citation type="submission" date="2022-01" db="EMBL/GenBank/DDBJ databases">
        <title>Colwellia maritima, isolated from seawater.</title>
        <authorList>
            <person name="Kristyanto S."/>
            <person name="Jung J."/>
            <person name="Jeon C.O."/>
        </authorList>
    </citation>
    <scope>NUCLEOTIDE SEQUENCE</scope>
    <source>
        <strain evidence="7">MSW7</strain>
    </source>
</reference>
<feature type="transmembrane region" description="Helical" evidence="6">
    <location>
        <begin position="197"/>
        <end position="219"/>
    </location>
</feature>
<feature type="transmembrane region" description="Helical" evidence="6">
    <location>
        <begin position="83"/>
        <end position="106"/>
    </location>
</feature>
<feature type="transmembrane region" description="Helical" evidence="6">
    <location>
        <begin position="41"/>
        <end position="62"/>
    </location>
</feature>
<dbReference type="Proteomes" id="UP001139646">
    <property type="component" value="Unassembled WGS sequence"/>
</dbReference>
<evidence type="ECO:0000256" key="6">
    <source>
        <dbReference type="SAM" id="Phobius"/>
    </source>
</evidence>
<evidence type="ECO:0000313" key="8">
    <source>
        <dbReference type="Proteomes" id="UP001139646"/>
    </source>
</evidence>
<evidence type="ECO:0000256" key="1">
    <source>
        <dbReference type="ARBA" id="ARBA00004651"/>
    </source>
</evidence>
<protein>
    <recommendedName>
        <fullName evidence="9">Oligosaccharide flippase family protein</fullName>
    </recommendedName>
</protein>
<comment type="caution">
    <text evidence="7">The sequence shown here is derived from an EMBL/GenBank/DDBJ whole genome shotgun (WGS) entry which is preliminary data.</text>
</comment>
<proteinExistence type="predicted"/>
<evidence type="ECO:0008006" key="9">
    <source>
        <dbReference type="Google" id="ProtNLM"/>
    </source>
</evidence>
<sequence length="221" mass="24762">MSDTKRILKSTLYLSTGQLIEIVTAIILMPFLILTLGAKHYGLWILINSIVGYLLILNMGLATAIERDLAKLTSSKLTDEYKCIFSSGLFSLIILSILSVIFVAFLSQITHLFIEQSELRDITITILWIFGIKTALLLPTIAFQAILSSELRHDLTVISEQVMIIVKFILIIFIVGTTADLVHLALIISFTELASRFLIVFFAINLKGIDLLSYTPLYYQS</sequence>
<evidence type="ECO:0000256" key="4">
    <source>
        <dbReference type="ARBA" id="ARBA00022989"/>
    </source>
</evidence>
<dbReference type="Pfam" id="PF01943">
    <property type="entry name" value="Polysacc_synt"/>
    <property type="match status" value="1"/>
</dbReference>
<dbReference type="PANTHER" id="PTHR30250">
    <property type="entry name" value="PST FAMILY PREDICTED COLANIC ACID TRANSPORTER"/>
    <property type="match status" value="1"/>
</dbReference>
<gene>
    <name evidence="7" type="ORF">L3081_00885</name>
</gene>
<dbReference type="EMBL" id="JAKKSL010000001">
    <property type="protein sequence ID" value="MCI2282217.1"/>
    <property type="molecule type" value="Genomic_DNA"/>
</dbReference>
<evidence type="ECO:0000313" key="7">
    <source>
        <dbReference type="EMBL" id="MCI2282217.1"/>
    </source>
</evidence>
<feature type="transmembrane region" description="Helical" evidence="6">
    <location>
        <begin position="126"/>
        <end position="147"/>
    </location>
</feature>
<keyword evidence="5 6" id="KW-0472">Membrane</keyword>
<name>A0ABS9WW83_9GAMM</name>
<accession>A0ABS9WW83</accession>
<evidence type="ECO:0000256" key="5">
    <source>
        <dbReference type="ARBA" id="ARBA00023136"/>
    </source>
</evidence>
<feature type="transmembrane region" description="Helical" evidence="6">
    <location>
        <begin position="12"/>
        <end position="35"/>
    </location>
</feature>
<dbReference type="InterPro" id="IPR002797">
    <property type="entry name" value="Polysacc_synth"/>
</dbReference>